<reference evidence="2" key="1">
    <citation type="journal article" date="2014" name="Front. Microbiol.">
        <title>High frequency of phylogenetically diverse reductive dehalogenase-homologous genes in deep subseafloor sedimentary metagenomes.</title>
        <authorList>
            <person name="Kawai M."/>
            <person name="Futagami T."/>
            <person name="Toyoda A."/>
            <person name="Takaki Y."/>
            <person name="Nishi S."/>
            <person name="Hori S."/>
            <person name="Arai W."/>
            <person name="Tsubouchi T."/>
            <person name="Morono Y."/>
            <person name="Uchiyama I."/>
            <person name="Ito T."/>
            <person name="Fujiyama A."/>
            <person name="Inagaki F."/>
            <person name="Takami H."/>
        </authorList>
    </citation>
    <scope>NUCLEOTIDE SEQUENCE</scope>
    <source>
        <strain evidence="2">Expedition CK06-06</strain>
    </source>
</reference>
<dbReference type="PANTHER" id="PTHR43641:SF2">
    <property type="entry name" value="DEHYDRATASE YBIW-RELATED"/>
    <property type="match status" value="1"/>
</dbReference>
<dbReference type="Pfam" id="PF02901">
    <property type="entry name" value="PFL-like"/>
    <property type="match status" value="1"/>
</dbReference>
<evidence type="ECO:0000259" key="1">
    <source>
        <dbReference type="PROSITE" id="PS51554"/>
    </source>
</evidence>
<feature type="domain" description="PFL" evidence="1">
    <location>
        <begin position="1"/>
        <end position="124"/>
    </location>
</feature>
<feature type="non-terminal residue" evidence="2">
    <location>
        <position position="124"/>
    </location>
</feature>
<dbReference type="PROSITE" id="PS51554">
    <property type="entry name" value="PFL"/>
    <property type="match status" value="1"/>
</dbReference>
<gene>
    <name evidence="2" type="ORF">S01H4_58221</name>
</gene>
<dbReference type="SUPFAM" id="SSF51998">
    <property type="entry name" value="PFL-like glycyl radical enzymes"/>
    <property type="match status" value="1"/>
</dbReference>
<name>X1E7T4_9ZZZZ</name>
<dbReference type="EMBL" id="BART01033985">
    <property type="protein sequence ID" value="GAH13229.1"/>
    <property type="molecule type" value="Genomic_DNA"/>
</dbReference>
<organism evidence="2">
    <name type="scientific">marine sediment metagenome</name>
    <dbReference type="NCBI Taxonomy" id="412755"/>
    <lineage>
        <taxon>unclassified sequences</taxon>
        <taxon>metagenomes</taxon>
        <taxon>ecological metagenomes</taxon>
    </lineage>
</organism>
<sequence length="124" mass="13739">MQHYAQLNQHNHLKTVQPTFSVRVHESTPEELIIKTGEAIKAGASIALYNDDVMIPGLVNLGYTLKDAREYAPIGCVEPAHPCKTLGCTNATQINLVKCLELTLNNGVDMFTRKKYGIENSKKI</sequence>
<protein>
    <recommendedName>
        <fullName evidence="1">PFL domain-containing protein</fullName>
    </recommendedName>
</protein>
<dbReference type="InterPro" id="IPR004184">
    <property type="entry name" value="PFL_dom"/>
</dbReference>
<dbReference type="Gene3D" id="3.20.70.20">
    <property type="match status" value="1"/>
</dbReference>
<dbReference type="InterPro" id="IPR051215">
    <property type="entry name" value="GRE"/>
</dbReference>
<comment type="caution">
    <text evidence="2">The sequence shown here is derived from an EMBL/GenBank/DDBJ whole genome shotgun (WGS) entry which is preliminary data.</text>
</comment>
<accession>X1E7T4</accession>
<dbReference type="GO" id="GO:0003824">
    <property type="term" value="F:catalytic activity"/>
    <property type="evidence" value="ECO:0007669"/>
    <property type="project" value="InterPro"/>
</dbReference>
<dbReference type="GO" id="GO:0005829">
    <property type="term" value="C:cytosol"/>
    <property type="evidence" value="ECO:0007669"/>
    <property type="project" value="TreeGrafter"/>
</dbReference>
<proteinExistence type="predicted"/>
<evidence type="ECO:0000313" key="2">
    <source>
        <dbReference type="EMBL" id="GAH13229.1"/>
    </source>
</evidence>
<dbReference type="PANTHER" id="PTHR43641">
    <property type="entry name" value="FORMATE ACETYLTRANSFERASE 3-RELATED"/>
    <property type="match status" value="1"/>
</dbReference>
<dbReference type="AlphaFoldDB" id="X1E7T4"/>